<evidence type="ECO:0000313" key="3">
    <source>
        <dbReference type="Proteomes" id="UP000770661"/>
    </source>
</evidence>
<dbReference type="SUPFAM" id="SSF101967">
    <property type="entry name" value="Adhesin YadA, collagen-binding domain"/>
    <property type="match status" value="1"/>
</dbReference>
<dbReference type="InterPro" id="IPR011049">
    <property type="entry name" value="Serralysin-like_metalloprot_C"/>
</dbReference>
<feature type="compositionally biased region" description="Basic and acidic residues" evidence="1">
    <location>
        <begin position="131"/>
        <end position="149"/>
    </location>
</feature>
<protein>
    <submittedName>
        <fullName evidence="2">Protein 4.1</fullName>
    </submittedName>
</protein>
<dbReference type="OrthoDB" id="6763801at2759"/>
<reference evidence="2" key="1">
    <citation type="submission" date="2020-07" db="EMBL/GenBank/DDBJ databases">
        <title>The High-quality genome of the commercially important snow crab, Chionoecetes opilio.</title>
        <authorList>
            <person name="Jeong J.-H."/>
            <person name="Ryu S."/>
        </authorList>
    </citation>
    <scope>NUCLEOTIDE SEQUENCE</scope>
    <source>
        <strain evidence="2">MADBK_172401_WGS</strain>
        <tissue evidence="2">Digestive gland</tissue>
    </source>
</reference>
<feature type="region of interest" description="Disordered" evidence="1">
    <location>
        <begin position="330"/>
        <end position="351"/>
    </location>
</feature>
<keyword evidence="3" id="KW-1185">Reference proteome</keyword>
<organism evidence="2 3">
    <name type="scientific">Chionoecetes opilio</name>
    <name type="common">Atlantic snow crab</name>
    <name type="synonym">Cancer opilio</name>
    <dbReference type="NCBI Taxonomy" id="41210"/>
    <lineage>
        <taxon>Eukaryota</taxon>
        <taxon>Metazoa</taxon>
        <taxon>Ecdysozoa</taxon>
        <taxon>Arthropoda</taxon>
        <taxon>Crustacea</taxon>
        <taxon>Multicrustacea</taxon>
        <taxon>Malacostraca</taxon>
        <taxon>Eumalacostraca</taxon>
        <taxon>Eucarida</taxon>
        <taxon>Decapoda</taxon>
        <taxon>Pleocyemata</taxon>
        <taxon>Brachyura</taxon>
        <taxon>Eubrachyura</taxon>
        <taxon>Majoidea</taxon>
        <taxon>Majidae</taxon>
        <taxon>Chionoecetes</taxon>
    </lineage>
</organism>
<feature type="region of interest" description="Disordered" evidence="1">
    <location>
        <begin position="128"/>
        <end position="149"/>
    </location>
</feature>
<dbReference type="Gene3D" id="2.150.10.10">
    <property type="entry name" value="Serralysin-like metalloprotease, C-terminal"/>
    <property type="match status" value="1"/>
</dbReference>
<feature type="compositionally biased region" description="Basic and acidic residues" evidence="1">
    <location>
        <begin position="336"/>
        <end position="345"/>
    </location>
</feature>
<sequence>MVRHAAEWCLAGPCTGTVLGGGALRCCPAPPPGCPGPHRCLHHKQDSQDSPDSAKDSVSEDHWDAIIVKLQQILVRPKSLRVRGAFRAKGKGGKGRDTLDKAPYQPFSLRTRGNIGWDLTTGQKDVTTGHNDVKTGHNDVKTGHYDVKTGHNDVKTGHYDVKTGHYDVKTGHYDVKTGHYDVKTGHYDVKMGHNDVKTGHYDVKTGHNDVKTGHYDVKTGHNDVKTGHYDVKTGHYDVKTGHNDVTTGHNDVTTGHYDVKTGHYDVKTGHYDVKTGHCDVKMGHNDVKTGHNDVKTGHKDVKTYQDMKTDSTQLTSTQIAGVETRRDECGVECGGDEGRTEDRTSPKLMFSKPDGAAPSFDLLRRVCAVCSCGAAAGSVTPLQELARRLYPSLYLTHLGLDYYWARALCHEGKVEESLGVLLHLFRHTHPQRHKKVRDVTQSVLYRIVEGEQEEEVAKAVDFVDSVAAELGQLNPALSLWTATFTSPTFRMQQVSEWLMKRHPKLAWSLGRRVEGLVERAAWRGIRTYCNGYST</sequence>
<gene>
    <name evidence="2" type="primary">cora_1</name>
    <name evidence="2" type="ORF">GWK47_041595</name>
</gene>
<proteinExistence type="predicted"/>
<dbReference type="Proteomes" id="UP000770661">
    <property type="component" value="Unassembled WGS sequence"/>
</dbReference>
<accession>A0A8J4YB29</accession>
<evidence type="ECO:0000313" key="2">
    <source>
        <dbReference type="EMBL" id="KAG0723972.1"/>
    </source>
</evidence>
<dbReference type="AlphaFoldDB" id="A0A8J4YB29"/>
<comment type="caution">
    <text evidence="2">The sequence shown here is derived from an EMBL/GenBank/DDBJ whole genome shotgun (WGS) entry which is preliminary data.</text>
</comment>
<dbReference type="EMBL" id="JACEEZ010007554">
    <property type="protein sequence ID" value="KAG0723972.1"/>
    <property type="molecule type" value="Genomic_DNA"/>
</dbReference>
<evidence type="ECO:0000256" key="1">
    <source>
        <dbReference type="SAM" id="MobiDB-lite"/>
    </source>
</evidence>
<name>A0A8J4YB29_CHIOP</name>